<dbReference type="GO" id="GO:0006355">
    <property type="term" value="P:regulation of DNA-templated transcription"/>
    <property type="evidence" value="ECO:0007669"/>
    <property type="project" value="InterPro"/>
</dbReference>
<feature type="region of interest" description="Disordered" evidence="1">
    <location>
        <begin position="384"/>
        <end position="513"/>
    </location>
</feature>
<dbReference type="OrthoDB" id="10069709at2759"/>
<feature type="compositionally biased region" description="Basic residues" evidence="1">
    <location>
        <begin position="249"/>
        <end position="262"/>
    </location>
</feature>
<dbReference type="AlphaFoldDB" id="L8HID6"/>
<dbReference type="VEuPathDB" id="AmoebaDB:ACA1_153710"/>
<sequence length="531" mass="57793">MPFNSELTDSFPPPSQSSSSTTSTSSASSTTTSSLAPLPSSTISSLDEKILHFTTTLAAAAAASGDGKKEANIDELQRKLHFYQVMLCQNMSTLKRSYRLGGQTSLTKRCVYQDYSNMCTESGTPCLFSPSVFGKVIKRTFPDLQYRRRRINRRINAHYEGLERVEECFDADGHPRAMPIKQEEELQEAERLRLEFQDKKIGGRQNKQQQQVKRASPGDGNSPQETSAGAAKRRRKSSTATASSSGMLKVKKEKTGSSRRRRTGADDDDYLPEDERRSDSDDASSSGVSGESQHPYDQVAGPQPPIDHFWRDWTFPGDAYGGPGGGDLARHEMMRGHGGGMPGMGGHPPHGGIMHADDYDSMEPSFQFMSYLEAGSSLASYSSSTTSAAWRPPPMPSHSLLQQTQQHYHQQQHQHQGQHHMLPPMPSFPPPPLHSDYQSRQLPWPSSAFGPAGGLSGGSKSSPPPSTSSTPSSSHALMPSFPLPSTAPSNSSSTFPSSLPHGPGMLAASNHQCPCPSCLSGRPQYYPSSYH</sequence>
<organism evidence="3 4">
    <name type="scientific">Acanthamoeba castellanii (strain ATCC 30010 / Neff)</name>
    <dbReference type="NCBI Taxonomy" id="1257118"/>
    <lineage>
        <taxon>Eukaryota</taxon>
        <taxon>Amoebozoa</taxon>
        <taxon>Discosea</taxon>
        <taxon>Longamoebia</taxon>
        <taxon>Centramoebida</taxon>
        <taxon>Acanthamoebidae</taxon>
        <taxon>Acanthamoeba</taxon>
    </lineage>
</organism>
<dbReference type="GO" id="GO:0003677">
    <property type="term" value="F:DNA binding"/>
    <property type="evidence" value="ECO:0007669"/>
    <property type="project" value="InterPro"/>
</dbReference>
<feature type="compositionally biased region" description="Low complexity" evidence="1">
    <location>
        <begin position="283"/>
        <end position="292"/>
    </location>
</feature>
<dbReference type="KEGG" id="acan:ACA1_153710"/>
<proteinExistence type="predicted"/>
<evidence type="ECO:0000256" key="1">
    <source>
        <dbReference type="SAM" id="MobiDB-lite"/>
    </source>
</evidence>
<feature type="compositionally biased region" description="Low complexity" evidence="1">
    <location>
        <begin position="16"/>
        <end position="39"/>
    </location>
</feature>
<protein>
    <recommendedName>
        <fullName evidence="2">RFX-type winged-helix domain-containing protein</fullName>
    </recommendedName>
</protein>
<accession>L8HID6</accession>
<dbReference type="InterPro" id="IPR036388">
    <property type="entry name" value="WH-like_DNA-bd_sf"/>
</dbReference>
<evidence type="ECO:0000259" key="2">
    <source>
        <dbReference type="Pfam" id="PF02257"/>
    </source>
</evidence>
<dbReference type="Proteomes" id="UP000011083">
    <property type="component" value="Unassembled WGS sequence"/>
</dbReference>
<gene>
    <name evidence="3" type="ORF">ACA1_153710</name>
</gene>
<dbReference type="GeneID" id="14925144"/>
<feature type="domain" description="RFX-type winged-helix" evidence="2">
    <location>
        <begin position="91"/>
        <end position="164"/>
    </location>
</feature>
<dbReference type="EMBL" id="KB007837">
    <property type="protein sequence ID" value="ELR24141.1"/>
    <property type="molecule type" value="Genomic_DNA"/>
</dbReference>
<dbReference type="Pfam" id="PF02257">
    <property type="entry name" value="RFX_DNA_binding"/>
    <property type="match status" value="1"/>
</dbReference>
<dbReference type="InterPro" id="IPR036390">
    <property type="entry name" value="WH_DNA-bd_sf"/>
</dbReference>
<feature type="compositionally biased region" description="Low complexity" evidence="1">
    <location>
        <begin position="483"/>
        <end position="500"/>
    </location>
</feature>
<reference evidence="3 4" key="1">
    <citation type="journal article" date="2013" name="Genome Biol.">
        <title>Genome of Acanthamoeba castellanii highlights extensive lateral gene transfer and early evolution of tyrosine kinase signaling.</title>
        <authorList>
            <person name="Clarke M."/>
            <person name="Lohan A.J."/>
            <person name="Liu B."/>
            <person name="Lagkouvardos I."/>
            <person name="Roy S."/>
            <person name="Zafar N."/>
            <person name="Bertelli C."/>
            <person name="Schilde C."/>
            <person name="Kianianmomeni A."/>
            <person name="Burglin T.R."/>
            <person name="Frech C."/>
            <person name="Turcotte B."/>
            <person name="Kopec K.O."/>
            <person name="Synnott J.M."/>
            <person name="Choo C."/>
            <person name="Paponov I."/>
            <person name="Finkler A."/>
            <person name="Soon Heng Tan C."/>
            <person name="Hutchins A.P."/>
            <person name="Weinmeier T."/>
            <person name="Rattei T."/>
            <person name="Chu J.S."/>
            <person name="Gimenez G."/>
            <person name="Irimia M."/>
            <person name="Rigden D.J."/>
            <person name="Fitzpatrick D.A."/>
            <person name="Lorenzo-Morales J."/>
            <person name="Bateman A."/>
            <person name="Chiu C.H."/>
            <person name="Tang P."/>
            <person name="Hegemann P."/>
            <person name="Fromm H."/>
            <person name="Raoult D."/>
            <person name="Greub G."/>
            <person name="Miranda-Saavedra D."/>
            <person name="Chen N."/>
            <person name="Nash P."/>
            <person name="Ginger M.L."/>
            <person name="Horn M."/>
            <person name="Schaap P."/>
            <person name="Caler L."/>
            <person name="Loftus B."/>
        </authorList>
    </citation>
    <scope>NUCLEOTIDE SEQUENCE [LARGE SCALE GENOMIC DNA]</scope>
    <source>
        <strain evidence="3 4">Neff</strain>
    </source>
</reference>
<feature type="region of interest" description="Disordered" evidence="1">
    <location>
        <begin position="196"/>
        <end position="311"/>
    </location>
</feature>
<name>L8HID6_ACACF</name>
<dbReference type="InterPro" id="IPR003150">
    <property type="entry name" value="DNA-bd_RFX"/>
</dbReference>
<evidence type="ECO:0000313" key="4">
    <source>
        <dbReference type="Proteomes" id="UP000011083"/>
    </source>
</evidence>
<keyword evidence="4" id="KW-1185">Reference proteome</keyword>
<feature type="compositionally biased region" description="Polar residues" evidence="1">
    <location>
        <begin position="205"/>
        <end position="225"/>
    </location>
</feature>
<feature type="compositionally biased region" description="Pro residues" evidence="1">
    <location>
        <begin position="423"/>
        <end position="433"/>
    </location>
</feature>
<dbReference type="SUPFAM" id="SSF46785">
    <property type="entry name" value="Winged helix' DNA-binding domain"/>
    <property type="match status" value="1"/>
</dbReference>
<dbReference type="Gene3D" id="1.10.10.10">
    <property type="entry name" value="Winged helix-like DNA-binding domain superfamily/Winged helix DNA-binding domain"/>
    <property type="match status" value="1"/>
</dbReference>
<evidence type="ECO:0000313" key="3">
    <source>
        <dbReference type="EMBL" id="ELR24141.1"/>
    </source>
</evidence>
<dbReference type="RefSeq" id="XP_004353669.1">
    <property type="nucleotide sequence ID" value="XM_004353617.1"/>
</dbReference>
<feature type="region of interest" description="Disordered" evidence="1">
    <location>
        <begin position="1"/>
        <end position="39"/>
    </location>
</feature>